<keyword evidence="2" id="KW-0804">Transcription</keyword>
<feature type="compositionally biased region" description="Basic residues" evidence="3">
    <location>
        <begin position="116"/>
        <end position="134"/>
    </location>
</feature>
<feature type="compositionally biased region" description="Basic residues" evidence="3">
    <location>
        <begin position="63"/>
        <end position="82"/>
    </location>
</feature>
<dbReference type="EMBL" id="HBIV01009199">
    <property type="protein sequence ID" value="CAE0654596.1"/>
    <property type="molecule type" value="Transcribed_RNA"/>
</dbReference>
<feature type="compositionally biased region" description="Polar residues" evidence="3">
    <location>
        <begin position="381"/>
        <end position="390"/>
    </location>
</feature>
<evidence type="ECO:0000256" key="2">
    <source>
        <dbReference type="ARBA" id="ARBA00023163"/>
    </source>
</evidence>
<feature type="compositionally biased region" description="Basic residues" evidence="3">
    <location>
        <begin position="274"/>
        <end position="284"/>
    </location>
</feature>
<dbReference type="Gene3D" id="1.20.1270.220">
    <property type="match status" value="1"/>
</dbReference>
<gene>
    <name evidence="5" type="ORF">LGLO00237_LOCUS6948</name>
</gene>
<accession>A0A7S3YKP5</accession>
<evidence type="ECO:0000256" key="1">
    <source>
        <dbReference type="ARBA" id="ARBA00023015"/>
    </source>
</evidence>
<evidence type="ECO:0000256" key="3">
    <source>
        <dbReference type="SAM" id="MobiDB-lite"/>
    </source>
</evidence>
<sequence>MIAAERQEATTQPSRLVSSPSSRKDERGAGSQPTVASSTSSTPLLPRETKWRGKKPDWLNRALAKKRRSVEKKKKGGGAARRRVSEGRRAAAAASTSSNGTSSVLSSKSCQDPHQKKVAREKRKTTGIGGKRRRDGSGSHGSGGAEPATNQRHFPTTKKKKPEPSPARTGAPAETSPPTPTSAPSPSPSVPVQGRSGSAASLNGSATGTDPSSTSVSLSSPVRARNEDTKAFVHGTSAKERNNDGSHAAAAASLRKRGRPPKSPKERKTPVSPPKKRGRGRPRRLDRVTSSAQKLGHGDILSVTWTDEGTFECRLHITAKGKMYVQSNTGEFEGLIPFDAELDKWKRIAVPESNISRPARPVAPKHKPRPAGAGADAGTKNRPSATGRSPSRSVRREKRSGGGKGAKSNGGRQKSGKGGSGGSSGGEMAYKAKQKLFQDIHHLPPEKLEGVVSIIASHQGSVKRGQSQAEFQEVEIDIAKLSSDCMKELQRFVAECTAKQGEPVPKVGMKVSVWFTDPPDWYGGTISRCRKVGKKWKLHIMYDDGEEEDAIYPDPKGELMLRRH</sequence>
<feature type="compositionally biased region" description="Low complexity" evidence="3">
    <location>
        <begin position="90"/>
        <end position="109"/>
    </location>
</feature>
<feature type="compositionally biased region" description="Polar residues" evidence="3">
    <location>
        <begin position="195"/>
        <end position="210"/>
    </location>
</feature>
<feature type="region of interest" description="Disordered" evidence="3">
    <location>
        <begin position="356"/>
        <end position="427"/>
    </location>
</feature>
<keyword evidence="1" id="KW-0805">Transcription regulation</keyword>
<dbReference type="InterPro" id="IPR027353">
    <property type="entry name" value="NET_dom"/>
</dbReference>
<feature type="compositionally biased region" description="Pro residues" evidence="3">
    <location>
        <begin position="175"/>
        <end position="189"/>
    </location>
</feature>
<organism evidence="5">
    <name type="scientific">Lotharella globosa</name>
    <dbReference type="NCBI Taxonomy" id="91324"/>
    <lineage>
        <taxon>Eukaryota</taxon>
        <taxon>Sar</taxon>
        <taxon>Rhizaria</taxon>
        <taxon>Cercozoa</taxon>
        <taxon>Chlorarachniophyceae</taxon>
        <taxon>Lotharella</taxon>
    </lineage>
</organism>
<feature type="compositionally biased region" description="Low complexity" evidence="3">
    <location>
        <begin position="211"/>
        <end position="222"/>
    </location>
</feature>
<name>A0A7S3YKP5_9EUKA</name>
<dbReference type="PANTHER" id="PTHR45926">
    <property type="entry name" value="OSJNBA0053K19.4 PROTEIN"/>
    <property type="match status" value="1"/>
</dbReference>
<feature type="domain" description="NET" evidence="4">
    <location>
        <begin position="418"/>
        <end position="504"/>
    </location>
</feature>
<feature type="compositionally biased region" description="Basic and acidic residues" evidence="3">
    <location>
        <begin position="224"/>
        <end position="244"/>
    </location>
</feature>
<reference evidence="5" key="1">
    <citation type="submission" date="2021-01" db="EMBL/GenBank/DDBJ databases">
        <authorList>
            <person name="Corre E."/>
            <person name="Pelletier E."/>
            <person name="Niang G."/>
            <person name="Scheremetjew M."/>
            <person name="Finn R."/>
            <person name="Kale V."/>
            <person name="Holt S."/>
            <person name="Cochrane G."/>
            <person name="Meng A."/>
            <person name="Brown T."/>
            <person name="Cohen L."/>
        </authorList>
    </citation>
    <scope>NUCLEOTIDE SEQUENCE</scope>
    <source>
        <strain evidence="5">CCCM811</strain>
    </source>
</reference>
<dbReference type="AlphaFoldDB" id="A0A7S3YKP5"/>
<proteinExistence type="predicted"/>
<dbReference type="InterPro" id="IPR038336">
    <property type="entry name" value="NET_sf"/>
</dbReference>
<feature type="compositionally biased region" description="Polar residues" evidence="3">
    <location>
        <begin position="9"/>
        <end position="21"/>
    </location>
</feature>
<dbReference type="PROSITE" id="PS51525">
    <property type="entry name" value="NET"/>
    <property type="match status" value="1"/>
</dbReference>
<dbReference type="Pfam" id="PF17035">
    <property type="entry name" value="BET"/>
    <property type="match status" value="1"/>
</dbReference>
<feature type="compositionally biased region" description="Basic and acidic residues" evidence="3">
    <location>
        <begin position="47"/>
        <end position="58"/>
    </location>
</feature>
<protein>
    <recommendedName>
        <fullName evidence="4">NET domain-containing protein</fullName>
    </recommendedName>
</protein>
<feature type="region of interest" description="Disordered" evidence="3">
    <location>
        <begin position="1"/>
        <end position="296"/>
    </location>
</feature>
<evidence type="ECO:0000313" key="5">
    <source>
        <dbReference type="EMBL" id="CAE0654596.1"/>
    </source>
</evidence>
<evidence type="ECO:0000259" key="4">
    <source>
        <dbReference type="PROSITE" id="PS51525"/>
    </source>
</evidence>
<feature type="compositionally biased region" description="Gly residues" evidence="3">
    <location>
        <begin position="416"/>
        <end position="425"/>
    </location>
</feature>
<feature type="compositionally biased region" description="Polar residues" evidence="3">
    <location>
        <begin position="31"/>
        <end position="43"/>
    </location>
</feature>
<dbReference type="Gene3D" id="2.30.30.140">
    <property type="match status" value="1"/>
</dbReference>